<dbReference type="AlphaFoldDB" id="A0A7X1B238"/>
<evidence type="ECO:0000313" key="2">
    <source>
        <dbReference type="EMBL" id="MBC2604208.1"/>
    </source>
</evidence>
<keyword evidence="1" id="KW-1133">Transmembrane helix</keyword>
<feature type="transmembrane region" description="Helical" evidence="1">
    <location>
        <begin position="108"/>
        <end position="125"/>
    </location>
</feature>
<gene>
    <name evidence="2" type="ORF">H5P30_20705</name>
</gene>
<feature type="transmembrane region" description="Helical" evidence="1">
    <location>
        <begin position="157"/>
        <end position="177"/>
    </location>
</feature>
<accession>A0A7X1B238</accession>
<evidence type="ECO:0000256" key="1">
    <source>
        <dbReference type="SAM" id="Phobius"/>
    </source>
</evidence>
<dbReference type="Proteomes" id="UP000525652">
    <property type="component" value="Unassembled WGS sequence"/>
</dbReference>
<feature type="transmembrane region" description="Helical" evidence="1">
    <location>
        <begin position="52"/>
        <end position="72"/>
    </location>
</feature>
<keyword evidence="3" id="KW-1185">Reference proteome</keyword>
<keyword evidence="1" id="KW-0812">Transmembrane</keyword>
<name>A0A7X1B238_9BACT</name>
<proteinExistence type="predicted"/>
<sequence length="182" mass="19751">MNPRNPPIPEVLDTASLRGLLFLGCFGTLIAAKCAASEALRMHYEFAVNTALFIWLPSLILGGLICLLYIAGPGSRFHPYWRSRHFLIPAGLIWMTASFSIVRQLPSVLVPASISILLAVAAFVLGHFYRSIPVKFLAAIWTFGALVSLLTPPTISFTLFAILLVAAGSIPAGIAYLRIRKA</sequence>
<feature type="transmembrane region" description="Helical" evidence="1">
    <location>
        <begin position="84"/>
        <end position="102"/>
    </location>
</feature>
<dbReference type="EMBL" id="JACHVA010000139">
    <property type="protein sequence ID" value="MBC2604208.1"/>
    <property type="molecule type" value="Genomic_DNA"/>
</dbReference>
<reference evidence="2 3" key="1">
    <citation type="submission" date="2020-07" db="EMBL/GenBank/DDBJ databases">
        <authorList>
            <person name="Feng X."/>
        </authorList>
    </citation>
    <scope>NUCLEOTIDE SEQUENCE [LARGE SCALE GENOMIC DNA]</scope>
    <source>
        <strain evidence="2 3">JCM14086</strain>
    </source>
</reference>
<evidence type="ECO:0000313" key="3">
    <source>
        <dbReference type="Proteomes" id="UP000525652"/>
    </source>
</evidence>
<comment type="caution">
    <text evidence="2">The sequence shown here is derived from an EMBL/GenBank/DDBJ whole genome shotgun (WGS) entry which is preliminary data.</text>
</comment>
<organism evidence="2 3">
    <name type="scientific">Puniceicoccus vermicola</name>
    <dbReference type="NCBI Taxonomy" id="388746"/>
    <lineage>
        <taxon>Bacteria</taxon>
        <taxon>Pseudomonadati</taxon>
        <taxon>Verrucomicrobiota</taxon>
        <taxon>Opitutia</taxon>
        <taxon>Puniceicoccales</taxon>
        <taxon>Puniceicoccaceae</taxon>
        <taxon>Puniceicoccus</taxon>
    </lineage>
</organism>
<protein>
    <submittedName>
        <fullName evidence="2">Uncharacterized protein</fullName>
    </submittedName>
</protein>
<keyword evidence="1" id="KW-0472">Membrane</keyword>